<keyword evidence="2" id="KW-1185">Reference proteome</keyword>
<accession>A0A6A6UT57</accession>
<dbReference type="Proteomes" id="UP000799302">
    <property type="component" value="Unassembled WGS sequence"/>
</dbReference>
<dbReference type="EMBL" id="MU004230">
    <property type="protein sequence ID" value="KAF2674663.1"/>
    <property type="molecule type" value="Genomic_DNA"/>
</dbReference>
<evidence type="ECO:0000313" key="2">
    <source>
        <dbReference type="Proteomes" id="UP000799302"/>
    </source>
</evidence>
<sequence>MARDTETVAEMLLKPGYTPLVHMQHLVYFVGRVYDMISMAYDVGYAQNGAVFFFMYGVANNSPKSDFMKGHLINTILKFVMAFTLNLIRYLGICDNINY</sequence>
<gene>
    <name evidence="1" type="ORF">BT63DRAFT_16721</name>
</gene>
<organism evidence="1 2">
    <name type="scientific">Microthyrium microscopicum</name>
    <dbReference type="NCBI Taxonomy" id="703497"/>
    <lineage>
        <taxon>Eukaryota</taxon>
        <taxon>Fungi</taxon>
        <taxon>Dikarya</taxon>
        <taxon>Ascomycota</taxon>
        <taxon>Pezizomycotina</taxon>
        <taxon>Dothideomycetes</taxon>
        <taxon>Dothideomycetes incertae sedis</taxon>
        <taxon>Microthyriales</taxon>
        <taxon>Microthyriaceae</taxon>
        <taxon>Microthyrium</taxon>
    </lineage>
</organism>
<protein>
    <submittedName>
        <fullName evidence="1">Uncharacterized protein</fullName>
    </submittedName>
</protein>
<name>A0A6A6UT57_9PEZI</name>
<evidence type="ECO:0000313" key="1">
    <source>
        <dbReference type="EMBL" id="KAF2674663.1"/>
    </source>
</evidence>
<proteinExistence type="predicted"/>
<dbReference type="AlphaFoldDB" id="A0A6A6UT57"/>
<reference evidence="1" key="1">
    <citation type="journal article" date="2020" name="Stud. Mycol.">
        <title>101 Dothideomycetes genomes: a test case for predicting lifestyles and emergence of pathogens.</title>
        <authorList>
            <person name="Haridas S."/>
            <person name="Albert R."/>
            <person name="Binder M."/>
            <person name="Bloem J."/>
            <person name="Labutti K."/>
            <person name="Salamov A."/>
            <person name="Andreopoulos B."/>
            <person name="Baker S."/>
            <person name="Barry K."/>
            <person name="Bills G."/>
            <person name="Bluhm B."/>
            <person name="Cannon C."/>
            <person name="Castanera R."/>
            <person name="Culley D."/>
            <person name="Daum C."/>
            <person name="Ezra D."/>
            <person name="Gonzalez J."/>
            <person name="Henrissat B."/>
            <person name="Kuo A."/>
            <person name="Liang C."/>
            <person name="Lipzen A."/>
            <person name="Lutzoni F."/>
            <person name="Magnuson J."/>
            <person name="Mondo S."/>
            <person name="Nolan M."/>
            <person name="Ohm R."/>
            <person name="Pangilinan J."/>
            <person name="Park H.-J."/>
            <person name="Ramirez L."/>
            <person name="Alfaro M."/>
            <person name="Sun H."/>
            <person name="Tritt A."/>
            <person name="Yoshinaga Y."/>
            <person name="Zwiers L.-H."/>
            <person name="Turgeon B."/>
            <person name="Goodwin S."/>
            <person name="Spatafora J."/>
            <person name="Crous P."/>
            <person name="Grigoriev I."/>
        </authorList>
    </citation>
    <scope>NUCLEOTIDE SEQUENCE</scope>
    <source>
        <strain evidence="1">CBS 115976</strain>
    </source>
</reference>